<gene>
    <name evidence="1" type="ORF">MNBD_BACTEROID01-880</name>
</gene>
<accession>A0A3B0TKQ5</accession>
<dbReference type="AlphaFoldDB" id="A0A3B0TKQ5"/>
<sequence>MKALPKVQFANTEEYVTRLISGGNPLCGNSHFSHEMNEEMRKYFTEGQVVSYLHQLEESGINTLQARGDYHRIIYWLDLFRREGGKLHWIAQTASEMSDIFQNIRIIAAAGAIGIYHHGTQTDKFWQEGCIDKVYDYLKCIRDQGLQVGLGTHIPEVIEYAEEKGWDIDFYMACVYNISREPRESALVSGTQVDISTERFLEGDPPRMYKVIRTTDKMCLAFKILAANRLCQTQEKVSGAFHTAFENIKPQDAVVVGMYPKHFDQIPSNVEYAIRACESVKNNCSKK</sequence>
<proteinExistence type="predicted"/>
<evidence type="ECO:0000313" key="1">
    <source>
        <dbReference type="EMBL" id="VAW19271.1"/>
    </source>
</evidence>
<name>A0A3B0TKQ5_9ZZZZ</name>
<dbReference type="EMBL" id="UOEP01000096">
    <property type="protein sequence ID" value="VAW19271.1"/>
    <property type="molecule type" value="Genomic_DNA"/>
</dbReference>
<protein>
    <submittedName>
        <fullName evidence="1">Uncharacterized protein</fullName>
    </submittedName>
</protein>
<organism evidence="1">
    <name type="scientific">hydrothermal vent metagenome</name>
    <dbReference type="NCBI Taxonomy" id="652676"/>
    <lineage>
        <taxon>unclassified sequences</taxon>
        <taxon>metagenomes</taxon>
        <taxon>ecological metagenomes</taxon>
    </lineage>
</organism>
<reference evidence="1" key="1">
    <citation type="submission" date="2018-06" db="EMBL/GenBank/DDBJ databases">
        <authorList>
            <person name="Zhirakovskaya E."/>
        </authorList>
    </citation>
    <scope>NUCLEOTIDE SEQUENCE</scope>
</reference>